<dbReference type="OrthoDB" id="594666at2"/>
<keyword evidence="2" id="KW-1185">Reference proteome</keyword>
<sequence length="367" mass="42709">MTDLNNSEHMLYRQALVDPSRLTEEDLLGLIVRFPYSQPLIFAYERRKKLINEVSPSRELALLYAPNANWLWNFVNAPVVKVEEVVPEKEEYIPFELYDKPDEDFVSQEDTVHAEEEQVAMAEGLKLEVEDEKTDPDKEEVAEASKEEVELEKLFQGGAVLGDYFVFEEKEKQVEEDIMEEGLLSSSNDDPEDVSLYNDDLMPYSFRWWLHKTRLEHADIYQPFIAPHLPKPEKGHFDLSKLDETILDQQIKENIIHFQDPESKLSDAVKNSPLKPVEPKKSDQVIERFIKEEPIIQAPSAQNLHNENMARQSAEDNYSLVTETLANIYIDQALYLKAIEVFKKLILKYPEKKSYFATQIQELEKNL</sequence>
<organism evidence="1 2">
    <name type="scientific">Sphingobacterium yanglingense</name>
    <dbReference type="NCBI Taxonomy" id="1437280"/>
    <lineage>
        <taxon>Bacteria</taxon>
        <taxon>Pseudomonadati</taxon>
        <taxon>Bacteroidota</taxon>
        <taxon>Sphingobacteriia</taxon>
        <taxon>Sphingobacteriales</taxon>
        <taxon>Sphingobacteriaceae</taxon>
        <taxon>Sphingobacterium</taxon>
    </lineage>
</organism>
<name>A0A4R6WDL2_9SPHI</name>
<evidence type="ECO:0000313" key="2">
    <source>
        <dbReference type="Proteomes" id="UP000295292"/>
    </source>
</evidence>
<dbReference type="Proteomes" id="UP000295292">
    <property type="component" value="Unassembled WGS sequence"/>
</dbReference>
<gene>
    <name evidence="1" type="ORF">CLV99_3598</name>
</gene>
<dbReference type="AlphaFoldDB" id="A0A4R6WDL2"/>
<evidence type="ECO:0008006" key="3">
    <source>
        <dbReference type="Google" id="ProtNLM"/>
    </source>
</evidence>
<dbReference type="EMBL" id="SNYV01000016">
    <property type="protein sequence ID" value="TDQ75903.1"/>
    <property type="molecule type" value="Genomic_DNA"/>
</dbReference>
<reference evidence="1 2" key="1">
    <citation type="submission" date="2019-03" db="EMBL/GenBank/DDBJ databases">
        <title>Genomic Encyclopedia of Archaeal and Bacterial Type Strains, Phase II (KMG-II): from individual species to whole genera.</title>
        <authorList>
            <person name="Goeker M."/>
        </authorList>
    </citation>
    <scope>NUCLEOTIDE SEQUENCE [LARGE SCALE GENOMIC DNA]</scope>
    <source>
        <strain evidence="1 2">DSM 28353</strain>
    </source>
</reference>
<accession>A0A4R6WDL2</accession>
<proteinExistence type="predicted"/>
<evidence type="ECO:0000313" key="1">
    <source>
        <dbReference type="EMBL" id="TDQ75903.1"/>
    </source>
</evidence>
<comment type="caution">
    <text evidence="1">The sequence shown here is derived from an EMBL/GenBank/DDBJ whole genome shotgun (WGS) entry which is preliminary data.</text>
</comment>
<protein>
    <recommendedName>
        <fullName evidence="3">Tetratricopeptide repeat protein</fullName>
    </recommendedName>
</protein>